<keyword evidence="2" id="KW-1185">Reference proteome</keyword>
<evidence type="ECO:0000313" key="1">
    <source>
        <dbReference type="EMBL" id="MCI73817.1"/>
    </source>
</evidence>
<accession>A0A392UM29</accession>
<name>A0A392UM29_9FABA</name>
<protein>
    <submittedName>
        <fullName evidence="1">Uncharacterized protein</fullName>
    </submittedName>
</protein>
<dbReference type="AlphaFoldDB" id="A0A392UM29"/>
<comment type="caution">
    <text evidence="1">The sequence shown here is derived from an EMBL/GenBank/DDBJ whole genome shotgun (WGS) entry which is preliminary data.</text>
</comment>
<sequence length="68" mass="7310">FCPWRGAQGRGRGAQAKLQEVYVGSGLCATRNPGWRNARGTACRCGLATVICAARREAGAARRRDAYL</sequence>
<organism evidence="1 2">
    <name type="scientific">Trifolium medium</name>
    <dbReference type="NCBI Taxonomy" id="97028"/>
    <lineage>
        <taxon>Eukaryota</taxon>
        <taxon>Viridiplantae</taxon>
        <taxon>Streptophyta</taxon>
        <taxon>Embryophyta</taxon>
        <taxon>Tracheophyta</taxon>
        <taxon>Spermatophyta</taxon>
        <taxon>Magnoliopsida</taxon>
        <taxon>eudicotyledons</taxon>
        <taxon>Gunneridae</taxon>
        <taxon>Pentapetalae</taxon>
        <taxon>rosids</taxon>
        <taxon>fabids</taxon>
        <taxon>Fabales</taxon>
        <taxon>Fabaceae</taxon>
        <taxon>Papilionoideae</taxon>
        <taxon>50 kb inversion clade</taxon>
        <taxon>NPAAA clade</taxon>
        <taxon>Hologalegina</taxon>
        <taxon>IRL clade</taxon>
        <taxon>Trifolieae</taxon>
        <taxon>Trifolium</taxon>
    </lineage>
</organism>
<proteinExistence type="predicted"/>
<reference evidence="1 2" key="1">
    <citation type="journal article" date="2018" name="Front. Plant Sci.">
        <title>Red Clover (Trifolium pratense) and Zigzag Clover (T. medium) - A Picture of Genomic Similarities and Differences.</title>
        <authorList>
            <person name="Dluhosova J."/>
            <person name="Istvanek J."/>
            <person name="Nedelnik J."/>
            <person name="Repkova J."/>
        </authorList>
    </citation>
    <scope>NUCLEOTIDE SEQUENCE [LARGE SCALE GENOMIC DNA]</scope>
    <source>
        <strain evidence="2">cv. 10/8</strain>
        <tissue evidence="1">Leaf</tissue>
    </source>
</reference>
<evidence type="ECO:0000313" key="2">
    <source>
        <dbReference type="Proteomes" id="UP000265520"/>
    </source>
</evidence>
<dbReference type="EMBL" id="LXQA010847158">
    <property type="protein sequence ID" value="MCI73817.1"/>
    <property type="molecule type" value="Genomic_DNA"/>
</dbReference>
<feature type="non-terminal residue" evidence="1">
    <location>
        <position position="1"/>
    </location>
</feature>
<dbReference type="Proteomes" id="UP000265520">
    <property type="component" value="Unassembled WGS sequence"/>
</dbReference>